<evidence type="ECO:0000256" key="1">
    <source>
        <dbReference type="SAM" id="MobiDB-lite"/>
    </source>
</evidence>
<feature type="region of interest" description="Disordered" evidence="1">
    <location>
        <begin position="1"/>
        <end position="24"/>
    </location>
</feature>
<dbReference type="EMBL" id="BAAASE010000010">
    <property type="protein sequence ID" value="GAA2417533.1"/>
    <property type="molecule type" value="Genomic_DNA"/>
</dbReference>
<name>A0ABP5W5T7_9ACTN</name>
<dbReference type="Proteomes" id="UP001499986">
    <property type="component" value="Unassembled WGS sequence"/>
</dbReference>
<evidence type="ECO:0000313" key="3">
    <source>
        <dbReference type="Proteomes" id="UP001499986"/>
    </source>
</evidence>
<evidence type="ECO:0000313" key="2">
    <source>
        <dbReference type="EMBL" id="GAA2417533.1"/>
    </source>
</evidence>
<proteinExistence type="predicted"/>
<accession>A0ABP5W5T7</accession>
<reference evidence="3" key="1">
    <citation type="journal article" date="2019" name="Int. J. Syst. Evol. Microbiol.">
        <title>The Global Catalogue of Microorganisms (GCM) 10K type strain sequencing project: providing services to taxonomists for standard genome sequencing and annotation.</title>
        <authorList>
            <consortium name="The Broad Institute Genomics Platform"/>
            <consortium name="The Broad Institute Genome Sequencing Center for Infectious Disease"/>
            <person name="Wu L."/>
            <person name="Ma J."/>
        </authorList>
    </citation>
    <scope>NUCLEOTIDE SEQUENCE [LARGE SCALE GENOMIC DNA]</scope>
    <source>
        <strain evidence="3">JCM 4358</strain>
    </source>
</reference>
<protein>
    <submittedName>
        <fullName evidence="2">Uncharacterized protein</fullName>
    </submittedName>
</protein>
<gene>
    <name evidence="2" type="ORF">GCM10010255_65900</name>
</gene>
<comment type="caution">
    <text evidence="2">The sequence shown here is derived from an EMBL/GenBank/DDBJ whole genome shotgun (WGS) entry which is preliminary data.</text>
</comment>
<keyword evidence="3" id="KW-1185">Reference proteome</keyword>
<sequence>MCFPAPPDQHPFAPGKGQQPVNASDPHVDAFAEIFGDPPADYAVPVDWGRQHVMPEPKPSCFGRYSHWIPVCST</sequence>
<organism evidence="2 3">
    <name type="scientific">Streptomyces coeruleofuscus</name>
    <dbReference type="NCBI Taxonomy" id="66879"/>
    <lineage>
        <taxon>Bacteria</taxon>
        <taxon>Bacillati</taxon>
        <taxon>Actinomycetota</taxon>
        <taxon>Actinomycetes</taxon>
        <taxon>Kitasatosporales</taxon>
        <taxon>Streptomycetaceae</taxon>
        <taxon>Streptomyces</taxon>
    </lineage>
</organism>